<sequence>MGLRTILGLKKAKKHAVEKMVKVGNYNLLADYEHSIQLHLEQFKYYSRNFSRIAKYIESKYPSYQIIDVGANIGDTVALLRTENVQQFVHLIEGDPVFVAFLEKNLPLFTDVKAYETFLGEESMEQTIEVDNTKGTAKLNVGSGNQKMAIVKLDDLVKQNQIENIKLLKTDTDGFDFKVLRGSFETIKRDKPVLFFEYDSVFLKEQNEDGLAMFEDFVNLGYKTALYYDNYGKFVVSTAIDNKALVGQLYAYINKKEGAYLYYDVCLFHQDDEDLAQACIQKEMEFYS</sequence>
<comment type="caution">
    <text evidence="2">The sequence shown here is derived from an EMBL/GenBank/DDBJ whole genome shotgun (WGS) entry which is preliminary data.</text>
</comment>
<dbReference type="EMBL" id="JAZDQT010000002">
    <property type="protein sequence ID" value="MEE1946257.1"/>
    <property type="molecule type" value="Genomic_DNA"/>
</dbReference>
<name>A0ABU7I9V1_9SPHI</name>
<dbReference type="RefSeq" id="WP_330108565.1">
    <property type="nucleotide sequence ID" value="NZ_JAZDQT010000002.1"/>
</dbReference>
<protein>
    <submittedName>
        <fullName evidence="2">FkbM family methyltransferase</fullName>
    </submittedName>
</protein>
<dbReference type="Pfam" id="PF05050">
    <property type="entry name" value="Methyltransf_21"/>
    <property type="match status" value="1"/>
</dbReference>
<dbReference type="InterPro" id="IPR029063">
    <property type="entry name" value="SAM-dependent_MTases_sf"/>
</dbReference>
<dbReference type="InterPro" id="IPR006342">
    <property type="entry name" value="FkbM_mtfrase"/>
</dbReference>
<reference evidence="2 3" key="1">
    <citation type="submission" date="2024-01" db="EMBL/GenBank/DDBJ databases">
        <title>Pedobacter sp. nov., isolated from fresh soil.</title>
        <authorList>
            <person name="Le N.T.T."/>
        </authorList>
    </citation>
    <scope>NUCLEOTIDE SEQUENCE [LARGE SCALE GENOMIC DNA]</scope>
    <source>
        <strain evidence="2 3">KR3-3</strain>
    </source>
</reference>
<dbReference type="NCBIfam" id="TIGR01444">
    <property type="entry name" value="fkbM_fam"/>
    <property type="match status" value="1"/>
</dbReference>
<evidence type="ECO:0000313" key="3">
    <source>
        <dbReference type="Proteomes" id="UP001336835"/>
    </source>
</evidence>
<dbReference type="Proteomes" id="UP001336835">
    <property type="component" value="Unassembled WGS sequence"/>
</dbReference>
<dbReference type="Gene3D" id="3.40.50.150">
    <property type="entry name" value="Vaccinia Virus protein VP39"/>
    <property type="match status" value="1"/>
</dbReference>
<keyword evidence="3" id="KW-1185">Reference proteome</keyword>
<feature type="domain" description="Methyltransferase FkbM" evidence="1">
    <location>
        <begin position="68"/>
        <end position="223"/>
    </location>
</feature>
<proteinExistence type="predicted"/>
<dbReference type="InterPro" id="IPR052514">
    <property type="entry name" value="SAM-dependent_MTase"/>
</dbReference>
<dbReference type="GO" id="GO:0032259">
    <property type="term" value="P:methylation"/>
    <property type="evidence" value="ECO:0007669"/>
    <property type="project" value="UniProtKB-KW"/>
</dbReference>
<dbReference type="SUPFAM" id="SSF53335">
    <property type="entry name" value="S-adenosyl-L-methionine-dependent methyltransferases"/>
    <property type="match status" value="1"/>
</dbReference>
<dbReference type="PANTHER" id="PTHR34203">
    <property type="entry name" value="METHYLTRANSFERASE, FKBM FAMILY PROTEIN"/>
    <property type="match status" value="1"/>
</dbReference>
<keyword evidence="2" id="KW-0808">Transferase</keyword>
<accession>A0ABU7I9V1</accession>
<evidence type="ECO:0000259" key="1">
    <source>
        <dbReference type="Pfam" id="PF05050"/>
    </source>
</evidence>
<gene>
    <name evidence="2" type="ORF">VRU48_14125</name>
</gene>
<dbReference type="PANTHER" id="PTHR34203:SF15">
    <property type="entry name" value="SLL1173 PROTEIN"/>
    <property type="match status" value="1"/>
</dbReference>
<dbReference type="GO" id="GO:0008168">
    <property type="term" value="F:methyltransferase activity"/>
    <property type="evidence" value="ECO:0007669"/>
    <property type="project" value="UniProtKB-KW"/>
</dbReference>
<organism evidence="2 3">
    <name type="scientific">Pedobacter albus</name>
    <dbReference type="NCBI Taxonomy" id="3113905"/>
    <lineage>
        <taxon>Bacteria</taxon>
        <taxon>Pseudomonadati</taxon>
        <taxon>Bacteroidota</taxon>
        <taxon>Sphingobacteriia</taxon>
        <taxon>Sphingobacteriales</taxon>
        <taxon>Sphingobacteriaceae</taxon>
        <taxon>Pedobacter</taxon>
    </lineage>
</organism>
<keyword evidence="2" id="KW-0489">Methyltransferase</keyword>
<evidence type="ECO:0000313" key="2">
    <source>
        <dbReference type="EMBL" id="MEE1946257.1"/>
    </source>
</evidence>